<sequence length="90" mass="10452">MPQTYEGSHTFHPFDLYSFSSTLDSNLRSNSFKEGELDNDLRKAKKIARRNALKARSNQKFGELRPKSKPKSNHIYTLYSLSPKSLRSMR</sequence>
<protein>
    <submittedName>
        <fullName evidence="2">Uncharacterized protein</fullName>
    </submittedName>
</protein>
<dbReference type="AlphaFoldDB" id="A0A371GYI5"/>
<feature type="region of interest" description="Disordered" evidence="1">
    <location>
        <begin position="49"/>
        <end position="76"/>
    </location>
</feature>
<proteinExistence type="predicted"/>
<dbReference type="Proteomes" id="UP000257109">
    <property type="component" value="Unassembled WGS sequence"/>
</dbReference>
<dbReference type="EMBL" id="QJKJ01004087">
    <property type="protein sequence ID" value="RDX95620.1"/>
    <property type="molecule type" value="Genomic_DNA"/>
</dbReference>
<evidence type="ECO:0000313" key="3">
    <source>
        <dbReference type="Proteomes" id="UP000257109"/>
    </source>
</evidence>
<feature type="non-terminal residue" evidence="2">
    <location>
        <position position="1"/>
    </location>
</feature>
<organism evidence="2 3">
    <name type="scientific">Mucuna pruriens</name>
    <name type="common">Velvet bean</name>
    <name type="synonym">Dolichos pruriens</name>
    <dbReference type="NCBI Taxonomy" id="157652"/>
    <lineage>
        <taxon>Eukaryota</taxon>
        <taxon>Viridiplantae</taxon>
        <taxon>Streptophyta</taxon>
        <taxon>Embryophyta</taxon>
        <taxon>Tracheophyta</taxon>
        <taxon>Spermatophyta</taxon>
        <taxon>Magnoliopsida</taxon>
        <taxon>eudicotyledons</taxon>
        <taxon>Gunneridae</taxon>
        <taxon>Pentapetalae</taxon>
        <taxon>rosids</taxon>
        <taxon>fabids</taxon>
        <taxon>Fabales</taxon>
        <taxon>Fabaceae</taxon>
        <taxon>Papilionoideae</taxon>
        <taxon>50 kb inversion clade</taxon>
        <taxon>NPAAA clade</taxon>
        <taxon>indigoferoid/millettioid clade</taxon>
        <taxon>Phaseoleae</taxon>
        <taxon>Mucuna</taxon>
    </lineage>
</organism>
<evidence type="ECO:0000313" key="2">
    <source>
        <dbReference type="EMBL" id="RDX95620.1"/>
    </source>
</evidence>
<comment type="caution">
    <text evidence="2">The sequence shown here is derived from an EMBL/GenBank/DDBJ whole genome shotgun (WGS) entry which is preliminary data.</text>
</comment>
<feature type="non-terminal residue" evidence="2">
    <location>
        <position position="90"/>
    </location>
</feature>
<evidence type="ECO:0000256" key="1">
    <source>
        <dbReference type="SAM" id="MobiDB-lite"/>
    </source>
</evidence>
<keyword evidence="3" id="KW-1185">Reference proteome</keyword>
<accession>A0A371GYI5</accession>
<name>A0A371GYI5_MUCPR</name>
<gene>
    <name evidence="2" type="ORF">CR513_21836</name>
</gene>
<reference evidence="2" key="1">
    <citation type="submission" date="2018-05" db="EMBL/GenBank/DDBJ databases">
        <title>Draft genome of Mucuna pruriens seed.</title>
        <authorList>
            <person name="Nnadi N.E."/>
            <person name="Vos R."/>
            <person name="Hasami M.H."/>
            <person name="Devisetty U.K."/>
            <person name="Aguiy J.C."/>
        </authorList>
    </citation>
    <scope>NUCLEOTIDE SEQUENCE [LARGE SCALE GENOMIC DNA]</scope>
    <source>
        <strain evidence="2">JCA_2017</strain>
    </source>
</reference>